<reference evidence="4" key="1">
    <citation type="submission" date="2021-05" db="EMBL/GenBank/DDBJ databases">
        <authorList>
            <person name="Sun Q."/>
            <person name="Inoue M."/>
        </authorList>
    </citation>
    <scope>NUCLEOTIDE SEQUENCE</scope>
    <source>
        <strain evidence="4">VKM B-3255</strain>
    </source>
</reference>
<dbReference type="PANTHER" id="PTHR30055">
    <property type="entry name" value="HTH-TYPE TRANSCRIPTIONAL REGULATOR RUTR"/>
    <property type="match status" value="1"/>
</dbReference>
<evidence type="ECO:0000259" key="3">
    <source>
        <dbReference type="PROSITE" id="PS50977"/>
    </source>
</evidence>
<dbReference type="Proteomes" id="UP001166585">
    <property type="component" value="Unassembled WGS sequence"/>
</dbReference>
<dbReference type="Gene3D" id="1.10.357.10">
    <property type="entry name" value="Tetracycline Repressor, domain 2"/>
    <property type="match status" value="1"/>
</dbReference>
<feature type="domain" description="HTH tetR-type" evidence="3">
    <location>
        <begin position="12"/>
        <end position="71"/>
    </location>
</feature>
<dbReference type="RefSeq" id="WP_213754724.1">
    <property type="nucleotide sequence ID" value="NZ_JAHCQH010000015.1"/>
</dbReference>
<keyword evidence="1 2" id="KW-0238">DNA-binding</keyword>
<dbReference type="Pfam" id="PF00440">
    <property type="entry name" value="TetR_N"/>
    <property type="match status" value="1"/>
</dbReference>
<feature type="DNA-binding region" description="H-T-H motif" evidence="2">
    <location>
        <begin position="34"/>
        <end position="53"/>
    </location>
</feature>
<comment type="caution">
    <text evidence="4">The sequence shown here is derived from an EMBL/GenBank/DDBJ whole genome shotgun (WGS) entry which is preliminary data.</text>
</comment>
<organism evidence="4 5">
    <name type="scientific">Ancylobacter radicis</name>
    <dbReference type="NCBI Taxonomy" id="2836179"/>
    <lineage>
        <taxon>Bacteria</taxon>
        <taxon>Pseudomonadati</taxon>
        <taxon>Pseudomonadota</taxon>
        <taxon>Alphaproteobacteria</taxon>
        <taxon>Hyphomicrobiales</taxon>
        <taxon>Xanthobacteraceae</taxon>
        <taxon>Ancylobacter</taxon>
    </lineage>
</organism>
<evidence type="ECO:0000256" key="2">
    <source>
        <dbReference type="PROSITE-ProRule" id="PRU00335"/>
    </source>
</evidence>
<sequence length="211" mass="22267">MSARKPPSHLALSTRERVLAAAESLLAERTAEFSMRDLAAAAGVSFATPFNQFGDKLSIMRALSAARIDQMHERAAAAELSADATERVLEVVAIAVGVMIENPAVNRAVMGAIGAPGTTAGDIRERSRALWAAALGDGTGLMKEHLALARSVLPEQLANAFRGVLSFWTAGEVRDQDLRAEALAAAATLLLGFSASTRRDRLIVLMAASSR</sequence>
<gene>
    <name evidence="4" type="ORF">KIP89_07185</name>
</gene>
<evidence type="ECO:0000313" key="4">
    <source>
        <dbReference type="EMBL" id="MBS9476887.1"/>
    </source>
</evidence>
<proteinExistence type="predicted"/>
<accession>A0ABS5R5V5</accession>
<dbReference type="PANTHER" id="PTHR30055:SF146">
    <property type="entry name" value="HTH-TYPE TRANSCRIPTIONAL DUAL REGULATOR CECR"/>
    <property type="match status" value="1"/>
</dbReference>
<dbReference type="SUPFAM" id="SSF46689">
    <property type="entry name" value="Homeodomain-like"/>
    <property type="match status" value="1"/>
</dbReference>
<protein>
    <submittedName>
        <fullName evidence="4">TetR family transcriptional regulator</fullName>
    </submittedName>
</protein>
<evidence type="ECO:0000256" key="1">
    <source>
        <dbReference type="ARBA" id="ARBA00023125"/>
    </source>
</evidence>
<dbReference type="EMBL" id="JAHCQH010000015">
    <property type="protein sequence ID" value="MBS9476887.1"/>
    <property type="molecule type" value="Genomic_DNA"/>
</dbReference>
<dbReference type="InterPro" id="IPR050109">
    <property type="entry name" value="HTH-type_TetR-like_transc_reg"/>
</dbReference>
<dbReference type="InterPro" id="IPR001647">
    <property type="entry name" value="HTH_TetR"/>
</dbReference>
<evidence type="ECO:0000313" key="5">
    <source>
        <dbReference type="Proteomes" id="UP001166585"/>
    </source>
</evidence>
<dbReference type="PROSITE" id="PS50977">
    <property type="entry name" value="HTH_TETR_2"/>
    <property type="match status" value="1"/>
</dbReference>
<keyword evidence="5" id="KW-1185">Reference proteome</keyword>
<name>A0ABS5R5V5_9HYPH</name>
<dbReference type="InterPro" id="IPR009057">
    <property type="entry name" value="Homeodomain-like_sf"/>
</dbReference>